<sequence length="127" mass="14709">MDWEISDDVLERINKILGSGIFENIPSGFITAIRGYGSSSRAIARIWAFPRPWQLALNLGPRYIIEVIAERFDKLSEVDKDKVIIHELMHIPKKFTGALVPHRNRGRKIDHKNVDLVFDQYIRNVKL</sequence>
<proteinExistence type="predicted"/>
<accession>A0A1F5Z4V3</accession>
<name>A0A1F5Z4V3_9BACT</name>
<evidence type="ECO:0000313" key="2">
    <source>
        <dbReference type="EMBL" id="OGG07403.1"/>
    </source>
</evidence>
<dbReference type="Pfam" id="PF18894">
    <property type="entry name" value="PhageMetallopep"/>
    <property type="match status" value="1"/>
</dbReference>
<feature type="domain" description="Putative phage metallopeptidase" evidence="1">
    <location>
        <begin position="2"/>
        <end position="102"/>
    </location>
</feature>
<protein>
    <recommendedName>
        <fullName evidence="1">Putative phage metallopeptidase domain-containing protein</fullName>
    </recommendedName>
</protein>
<dbReference type="EMBL" id="MFJG01000006">
    <property type="protein sequence ID" value="OGG07403.1"/>
    <property type="molecule type" value="Genomic_DNA"/>
</dbReference>
<dbReference type="STRING" id="1798377.A2872_02960"/>
<comment type="caution">
    <text evidence="2">The sequence shown here is derived from an EMBL/GenBank/DDBJ whole genome shotgun (WGS) entry which is preliminary data.</text>
</comment>
<evidence type="ECO:0000313" key="3">
    <source>
        <dbReference type="Proteomes" id="UP000178681"/>
    </source>
</evidence>
<evidence type="ECO:0000259" key="1">
    <source>
        <dbReference type="Pfam" id="PF18894"/>
    </source>
</evidence>
<dbReference type="InterPro" id="IPR043998">
    <property type="entry name" value="Put_Metallopep"/>
</dbReference>
<dbReference type="Proteomes" id="UP000178681">
    <property type="component" value="Unassembled WGS sequence"/>
</dbReference>
<organism evidence="2 3">
    <name type="scientific">Candidatus Gottesmanbacteria bacterium RIFCSPHIGHO2_01_FULL_42_12</name>
    <dbReference type="NCBI Taxonomy" id="1798377"/>
    <lineage>
        <taxon>Bacteria</taxon>
        <taxon>Candidatus Gottesmaniibacteriota</taxon>
    </lineage>
</organism>
<gene>
    <name evidence="2" type="ORF">A2872_02960</name>
</gene>
<reference evidence="2 3" key="1">
    <citation type="journal article" date="2016" name="Nat. Commun.">
        <title>Thousands of microbial genomes shed light on interconnected biogeochemical processes in an aquifer system.</title>
        <authorList>
            <person name="Anantharaman K."/>
            <person name="Brown C.T."/>
            <person name="Hug L.A."/>
            <person name="Sharon I."/>
            <person name="Castelle C.J."/>
            <person name="Probst A.J."/>
            <person name="Thomas B.C."/>
            <person name="Singh A."/>
            <person name="Wilkins M.J."/>
            <person name="Karaoz U."/>
            <person name="Brodie E.L."/>
            <person name="Williams K.H."/>
            <person name="Hubbard S.S."/>
            <person name="Banfield J.F."/>
        </authorList>
    </citation>
    <scope>NUCLEOTIDE SEQUENCE [LARGE SCALE GENOMIC DNA]</scope>
</reference>
<dbReference type="AlphaFoldDB" id="A0A1F5Z4V3"/>